<dbReference type="SUPFAM" id="SSF53187">
    <property type="entry name" value="Zn-dependent exopeptidases"/>
    <property type="match status" value="1"/>
</dbReference>
<dbReference type="GO" id="GO:0008777">
    <property type="term" value="F:acetylornithine deacetylase activity"/>
    <property type="evidence" value="ECO:0007669"/>
    <property type="project" value="TreeGrafter"/>
</dbReference>
<dbReference type="InterPro" id="IPR011650">
    <property type="entry name" value="Peptidase_M20_dimer"/>
</dbReference>
<reference evidence="5 6" key="2">
    <citation type="journal article" date="2014" name="FEMS Microbiol. Lett.">
        <title>Draft genomic DNA sequence of the facultatively methylotrophic bacterium Acidomonas methanolica type strain MB58.</title>
        <authorList>
            <person name="Higashiura N."/>
            <person name="Hadano H."/>
            <person name="Hirakawa H."/>
            <person name="Matsutani M."/>
            <person name="Takabe S."/>
            <person name="Matsushita K."/>
            <person name="Azuma Y."/>
        </authorList>
    </citation>
    <scope>NUCLEOTIDE SEQUENCE [LARGE SCALE GENOMIC DNA]</scope>
    <source>
        <strain evidence="5 6">MB58</strain>
    </source>
</reference>
<dbReference type="PANTHER" id="PTHR43808:SF31">
    <property type="entry name" value="N-ACETYL-L-CITRULLINE DEACETYLASE"/>
    <property type="match status" value="1"/>
</dbReference>
<evidence type="ECO:0000256" key="2">
    <source>
        <dbReference type="ARBA" id="ARBA00022801"/>
    </source>
</evidence>
<gene>
    <name evidence="5" type="ORF">Amme_005_076</name>
</gene>
<evidence type="ECO:0000313" key="5">
    <source>
        <dbReference type="EMBL" id="GAJ27688.1"/>
    </source>
</evidence>
<keyword evidence="3" id="KW-0170">Cobalt</keyword>
<keyword evidence="2" id="KW-0378">Hydrolase</keyword>
<comment type="caution">
    <text evidence="5">The sequence shown here is derived from an EMBL/GenBank/DDBJ whole genome shotgun (WGS) entry which is preliminary data.</text>
</comment>
<organism evidence="5 6">
    <name type="scientific">Acidomonas methanolica NBRC 104435</name>
    <dbReference type="NCBI Taxonomy" id="1231351"/>
    <lineage>
        <taxon>Bacteria</taxon>
        <taxon>Pseudomonadati</taxon>
        <taxon>Pseudomonadota</taxon>
        <taxon>Alphaproteobacteria</taxon>
        <taxon>Acetobacterales</taxon>
        <taxon>Acetobacteraceae</taxon>
        <taxon>Acidomonas</taxon>
    </lineage>
</organism>
<proteinExistence type="predicted"/>
<evidence type="ECO:0000256" key="3">
    <source>
        <dbReference type="ARBA" id="ARBA00023285"/>
    </source>
</evidence>
<evidence type="ECO:0000313" key="6">
    <source>
        <dbReference type="Proteomes" id="UP000019760"/>
    </source>
</evidence>
<accession>A0A023D0N0</accession>
<dbReference type="NCBIfam" id="NF005710">
    <property type="entry name" value="PRK07522.1"/>
    <property type="match status" value="1"/>
</dbReference>
<dbReference type="NCBIfam" id="TIGR01892">
    <property type="entry name" value="AcOrn-deacetyl"/>
    <property type="match status" value="1"/>
</dbReference>
<protein>
    <submittedName>
        <fullName evidence="5">Acetylornithine deacetylase</fullName>
    </submittedName>
</protein>
<dbReference type="Gene3D" id="3.30.70.360">
    <property type="match status" value="1"/>
</dbReference>
<dbReference type="Pfam" id="PF07687">
    <property type="entry name" value="M20_dimer"/>
    <property type="match status" value="1"/>
</dbReference>
<dbReference type="InterPro" id="IPR036264">
    <property type="entry name" value="Bact_exopeptidase_dim_dom"/>
</dbReference>
<name>A0A023D0N0_ACIMT</name>
<dbReference type="GO" id="GO:0046872">
    <property type="term" value="F:metal ion binding"/>
    <property type="evidence" value="ECO:0007669"/>
    <property type="project" value="UniProtKB-KW"/>
</dbReference>
<dbReference type="InterPro" id="IPR050072">
    <property type="entry name" value="Peptidase_M20A"/>
</dbReference>
<feature type="domain" description="Peptidase M20 dimerisation" evidence="4">
    <location>
        <begin position="178"/>
        <end position="285"/>
    </location>
</feature>
<dbReference type="Pfam" id="PF01546">
    <property type="entry name" value="Peptidase_M20"/>
    <property type="match status" value="1"/>
</dbReference>
<keyword evidence="6" id="KW-1185">Reference proteome</keyword>
<reference evidence="6" key="1">
    <citation type="journal article" date="2014" name="FEMS Microbiol. Lett.">
        <title>Draft Genomic DNA Sequence of the Facultatively Methylotrophic Bacterium Acidomonas methanolica type strain MB58.</title>
        <authorList>
            <person name="Higashiura N."/>
            <person name="Hadano H."/>
            <person name="Hirakawa H."/>
            <person name="Matsutani M."/>
            <person name="Takabe S."/>
            <person name="Matsushita K."/>
            <person name="Azuma Y."/>
        </authorList>
    </citation>
    <scope>NUCLEOTIDE SEQUENCE [LARGE SCALE GENOMIC DNA]</scope>
    <source>
        <strain evidence="6">MB58</strain>
    </source>
</reference>
<dbReference type="OrthoDB" id="9809784at2"/>
<dbReference type="Proteomes" id="UP000019760">
    <property type="component" value="Unassembled WGS sequence"/>
</dbReference>
<dbReference type="AlphaFoldDB" id="A0A023D0N0"/>
<dbReference type="InterPro" id="IPR010169">
    <property type="entry name" value="AcOrn-deacetyl"/>
</dbReference>
<dbReference type="Gene3D" id="3.40.630.10">
    <property type="entry name" value="Zn peptidases"/>
    <property type="match status" value="1"/>
</dbReference>
<dbReference type="InterPro" id="IPR002933">
    <property type="entry name" value="Peptidase_M20"/>
</dbReference>
<dbReference type="CDD" id="cd03894">
    <property type="entry name" value="M20_ArgE"/>
    <property type="match status" value="1"/>
</dbReference>
<evidence type="ECO:0000259" key="4">
    <source>
        <dbReference type="Pfam" id="PF07687"/>
    </source>
</evidence>
<keyword evidence="1" id="KW-0479">Metal-binding</keyword>
<dbReference type="GO" id="GO:0006526">
    <property type="term" value="P:L-arginine biosynthetic process"/>
    <property type="evidence" value="ECO:0007669"/>
    <property type="project" value="InterPro"/>
</dbReference>
<evidence type="ECO:0000256" key="1">
    <source>
        <dbReference type="ARBA" id="ARBA00022723"/>
    </source>
</evidence>
<sequence>MRPAIPSSRPDTVAILSTLVAFDTTSRLPNAPLIAWIEDYLRGLGVSYSLSRGAEDGKLNLHAILGPQTGGGLALSGHVDCVPVDGQAWSSDPFTLREEAGRLHGRGTADMKGFVSATLAAVPDILAMPLARPVHLFITFDEETNCAGARHLIADVATRGVMPDLCVVGEPSMMTPIVAHKGRLALRATFTGRAAHSSTPARGANALHAMGRAIAHIADEADRFAREGRRAEGFDPPHTTTQAGLAQGGMILNIVPEHAMLELEWRPVPGDDALAEFAKLRDTLQPLHDALHAHGPECGIAYDVTCDLPPLDLPPDSHLADIVRQVTGSNATGRVSYGTEAGIYQHAGLPTIVCGPGDIAQAHKPDEFITREQLARCDAFLNAMIRKLCVSP</sequence>
<dbReference type="SUPFAM" id="SSF55031">
    <property type="entry name" value="Bacterial exopeptidase dimerisation domain"/>
    <property type="match status" value="1"/>
</dbReference>
<dbReference type="PANTHER" id="PTHR43808">
    <property type="entry name" value="ACETYLORNITHINE DEACETYLASE"/>
    <property type="match status" value="1"/>
</dbReference>
<dbReference type="EMBL" id="BAND01000005">
    <property type="protein sequence ID" value="GAJ27688.1"/>
    <property type="molecule type" value="Genomic_DNA"/>
</dbReference>